<evidence type="ECO:0000256" key="8">
    <source>
        <dbReference type="SAM" id="MobiDB-lite"/>
    </source>
</evidence>
<dbReference type="InterPro" id="IPR004670">
    <property type="entry name" value="NhaA"/>
</dbReference>
<dbReference type="Gene3D" id="1.20.1530.10">
    <property type="entry name" value="Na+/H+ antiporter like domain"/>
    <property type="match status" value="1"/>
</dbReference>
<evidence type="ECO:0000256" key="1">
    <source>
        <dbReference type="ARBA" id="ARBA00004429"/>
    </source>
</evidence>
<dbReference type="PANTHER" id="PTHR30341:SF0">
    <property type="entry name" value="NA(+)_H(+) ANTIPORTER NHAA"/>
    <property type="match status" value="1"/>
</dbReference>
<proteinExistence type="inferred from homology"/>
<evidence type="ECO:0000256" key="3">
    <source>
        <dbReference type="ARBA" id="ARBA00022692"/>
    </source>
</evidence>
<dbReference type="RefSeq" id="WP_252085046.1">
    <property type="nucleotide sequence ID" value="NZ_CP092418.1"/>
</dbReference>
<sequence>MAKSVLNKFKIRKGKVFEAPLEQAFGRLVTPFEEFIHRQSSSGILLMLSALAALIIANSPLEDVYITLLHMPISFTVGNWEFSLSLHHWINEGLMTIFFFLVGLELKREFMVGELSDLRHAVLPVMAAIGGMVVPALIYAAFNAGGEAERGWGIPMATDIAFAVGCIALLGNRVPRAVVTFLVALAIVDDLGAILVIAIWYTEQVNMTALIAAGCLVVIMWLLKAAGVRNSPPYVFVGILLWYEFYLAGVHATIAGVITAMALPAKPKYDPVAFSSFVKDIIRSFDRCFRPGDKIIANDALRARVMALGSGVNLAQSPLQRMETRLHTPVGFLVIPIFALANAGIPFDSFTSSSAVFNPVTLGVIAGLVFGKLIGIVGATWIGWKLGLGSLPKLANFQHIIGVALLGGIGFTMSIFIAELAFSYQNNLLNQAKAGILLASVIAGIAGFLVLRTAPVTEEFDVQADGREPEPAGGSEAQQEGLEKQDSSPQENPGRQR</sequence>
<evidence type="ECO:0000256" key="5">
    <source>
        <dbReference type="ARBA" id="ARBA00023136"/>
    </source>
</evidence>
<dbReference type="InterPro" id="IPR023171">
    <property type="entry name" value="Na/H_antiporter_dom_sf"/>
</dbReference>
<feature type="transmembrane region" description="Helical" evidence="7">
    <location>
        <begin position="235"/>
        <end position="263"/>
    </location>
</feature>
<feature type="transmembrane region" description="Helical" evidence="7">
    <location>
        <begin position="89"/>
        <end position="106"/>
    </location>
</feature>
<feature type="transmembrane region" description="Helical" evidence="7">
    <location>
        <begin position="207"/>
        <end position="223"/>
    </location>
</feature>
<keyword evidence="4 7" id="KW-1133">Transmembrane helix</keyword>
<dbReference type="Pfam" id="PF06965">
    <property type="entry name" value="Na_H_antiport_1"/>
    <property type="match status" value="1"/>
</dbReference>
<keyword evidence="5 7" id="KW-0472">Membrane</keyword>
<dbReference type="PANTHER" id="PTHR30341">
    <property type="entry name" value="SODIUM ION/PROTON ANTIPORTER NHAA-RELATED"/>
    <property type="match status" value="1"/>
</dbReference>
<evidence type="ECO:0000256" key="7">
    <source>
        <dbReference type="HAMAP-Rule" id="MF_01844"/>
    </source>
</evidence>
<evidence type="ECO:0000256" key="4">
    <source>
        <dbReference type="ARBA" id="ARBA00022989"/>
    </source>
</evidence>
<comment type="catalytic activity">
    <reaction evidence="7">
        <text>Na(+)(in) + 2 H(+)(out) = Na(+)(out) + 2 H(+)(in)</text>
        <dbReference type="Rhea" id="RHEA:29251"/>
        <dbReference type="ChEBI" id="CHEBI:15378"/>
        <dbReference type="ChEBI" id="CHEBI:29101"/>
    </reaction>
</comment>
<keyword evidence="7" id="KW-0915">Sodium</keyword>
<accession>A0ABY4VF07</accession>
<feature type="transmembrane region" description="Helical" evidence="7">
    <location>
        <begin position="326"/>
        <end position="347"/>
    </location>
</feature>
<keyword evidence="7" id="KW-0406">Ion transport</keyword>
<keyword evidence="3 7" id="KW-0812">Transmembrane</keyword>
<dbReference type="HAMAP" id="MF_01844">
    <property type="entry name" value="NhaA"/>
    <property type="match status" value="1"/>
</dbReference>
<feature type="transmembrane region" description="Helical" evidence="7">
    <location>
        <begin position="359"/>
        <end position="384"/>
    </location>
</feature>
<organism evidence="9 10">
    <name type="scientific">Microbulbifer variabilis</name>
    <dbReference type="NCBI Taxonomy" id="266805"/>
    <lineage>
        <taxon>Bacteria</taxon>
        <taxon>Pseudomonadati</taxon>
        <taxon>Pseudomonadota</taxon>
        <taxon>Gammaproteobacteria</taxon>
        <taxon>Cellvibrionales</taxon>
        <taxon>Microbulbiferaceae</taxon>
        <taxon>Microbulbifer</taxon>
    </lineage>
</organism>
<feature type="transmembrane region" description="Helical" evidence="7">
    <location>
        <begin position="43"/>
        <end position="61"/>
    </location>
</feature>
<gene>
    <name evidence="7 9" type="primary">nhaA</name>
    <name evidence="9" type="ORF">MJO52_06035</name>
</gene>
<dbReference type="NCBIfam" id="TIGR00773">
    <property type="entry name" value="NhaA"/>
    <property type="match status" value="1"/>
</dbReference>
<name>A0ABY4VF07_9GAMM</name>
<evidence type="ECO:0000313" key="10">
    <source>
        <dbReference type="Proteomes" id="UP001055658"/>
    </source>
</evidence>
<evidence type="ECO:0000256" key="6">
    <source>
        <dbReference type="ARBA" id="ARBA00023201"/>
    </source>
</evidence>
<dbReference type="Proteomes" id="UP001055658">
    <property type="component" value="Chromosome"/>
</dbReference>
<keyword evidence="2 7" id="KW-1003">Cell membrane</keyword>
<evidence type="ECO:0000313" key="9">
    <source>
        <dbReference type="EMBL" id="USD22692.1"/>
    </source>
</evidence>
<feature type="compositionally biased region" description="Polar residues" evidence="8">
    <location>
        <begin position="487"/>
        <end position="497"/>
    </location>
</feature>
<keyword evidence="10" id="KW-1185">Reference proteome</keyword>
<comment type="function">
    <text evidence="7">Na(+)/H(+) antiporter that extrudes sodium in exchange for external protons.</text>
</comment>
<protein>
    <recommendedName>
        <fullName evidence="7">Na(+)/H(+) antiporter NhaA</fullName>
    </recommendedName>
    <alternativeName>
        <fullName evidence="7">Sodium/proton antiporter NhaA</fullName>
    </alternativeName>
</protein>
<reference evidence="9" key="1">
    <citation type="submission" date="2022-02" db="EMBL/GenBank/DDBJ databases">
        <title>Coral-associated bacteria.</title>
        <authorList>
            <person name="Tang K."/>
            <person name="Wang X."/>
        </authorList>
    </citation>
    <scope>NUCLEOTIDE SEQUENCE</scope>
    <source>
        <strain evidence="9">SCSIO 43006</strain>
    </source>
</reference>
<feature type="region of interest" description="Disordered" evidence="8">
    <location>
        <begin position="461"/>
        <end position="497"/>
    </location>
</feature>
<evidence type="ECO:0000256" key="2">
    <source>
        <dbReference type="ARBA" id="ARBA00022475"/>
    </source>
</evidence>
<feature type="transmembrane region" description="Helical" evidence="7">
    <location>
        <begin position="118"/>
        <end position="140"/>
    </location>
</feature>
<dbReference type="EMBL" id="CP092418">
    <property type="protein sequence ID" value="USD22692.1"/>
    <property type="molecule type" value="Genomic_DNA"/>
</dbReference>
<feature type="transmembrane region" description="Helical" evidence="7">
    <location>
        <begin position="178"/>
        <end position="201"/>
    </location>
</feature>
<keyword evidence="7" id="KW-0813">Transport</keyword>
<comment type="subcellular location">
    <subcellularLocation>
        <location evidence="1">Cell inner membrane</location>
        <topology evidence="1">Multi-pass membrane protein</topology>
    </subcellularLocation>
    <subcellularLocation>
        <location evidence="7">Cell membrane</location>
        <topology evidence="7">Multi-pass membrane protein</topology>
    </subcellularLocation>
</comment>
<comment type="similarity">
    <text evidence="7">Belongs to the NhaA Na(+)/H(+) (TC 2.A.33) antiporter family.</text>
</comment>
<feature type="transmembrane region" description="Helical" evidence="7">
    <location>
        <begin position="396"/>
        <end position="422"/>
    </location>
</feature>
<feature type="transmembrane region" description="Helical" evidence="7">
    <location>
        <begin position="152"/>
        <end position="171"/>
    </location>
</feature>
<keyword evidence="6 7" id="KW-0739">Sodium transport</keyword>
<feature type="transmembrane region" description="Helical" evidence="7">
    <location>
        <begin position="434"/>
        <end position="451"/>
    </location>
</feature>
<keyword evidence="7" id="KW-0050">Antiport</keyword>